<evidence type="ECO:0000313" key="4">
    <source>
        <dbReference type="Proteomes" id="UP001320420"/>
    </source>
</evidence>
<sequence>MAREKKKAPAPQKGSQASTLARRTKRDRAQQYNDHIWQNLNPLKEPPKVKHKTYFESVENTDRKKKKLEYKCAVLIVSQQITTDRIPPPGFEFIATGNPDLTTACKELSREQDALIFIVSRQLTRFKDAKNPSLLEHHMNRVGYHFRQMIVEQARATLVQNGKYHLATQAPRRGEPEPIPQDQRDINRQADDVLRDLFPRIPNIDRQEIIQHAFKKDGKFHGDYKVGMAKDLTLARRVQLAALAYIRHTKTRYDELLRETDWANARKAVEKPCLDTIVKWRGDEETGRDQLDEILREVIEISDSEEDSGDETSSPESASAQDARAMSSTAPANNLITPRSVPMSFGPTSPQGHRVVLAQGGLSTPARQKGMTRMERRTARKAAQRFRRYAAVADSIAHEHGQDGHISDTASRLPTTVVDLTSSPTSHHPVRSIKEALPVAYRMRSPGHVASRAQLAPQPGRFTPAMPGEVISRRSHVISEDRRRPASPALIRVSEGQRPKVGQLFAQQDHTPAAVSPRPTGFQDMLLPSIEPKSPHVPEYPQYANRTLHREYQDRAVPPRMISYPDQPGDYASRPHSRPFGPDGDERAVKRRVTTYFPEDYNRPSNPLPPSSSFVSMGHAKPGEGARFVPLAYSSSGAPVVRRSENARPEQPVVISTREYLPRDREEAPIRTRTNPIMVENDSPYRPQRLFEVRDRSIRERLDPDAARRQEVVYEPSSAPSRIYPVQRACHDERAISNYRHDNAARNYVEPASRRLQDTILPPSASFPTEPHRENIRVQPNYPRLQYRELPQDHRYLRQPLENCGNIHREVQNVPRSPGRFEM</sequence>
<evidence type="ECO:0000313" key="3">
    <source>
        <dbReference type="EMBL" id="KAK7753857.1"/>
    </source>
</evidence>
<name>A0AAN9YTD4_9PEZI</name>
<accession>A0AAN9YTD4</accession>
<comment type="caution">
    <text evidence="3">The sequence shown here is derived from an EMBL/GenBank/DDBJ whole genome shotgun (WGS) entry which is preliminary data.</text>
</comment>
<feature type="region of interest" description="Disordered" evidence="1">
    <location>
        <begin position="1"/>
        <end position="33"/>
    </location>
</feature>
<feature type="compositionally biased region" description="Polar residues" evidence="1">
    <location>
        <begin position="326"/>
        <end position="337"/>
    </location>
</feature>
<dbReference type="EMBL" id="JAKJXP020000025">
    <property type="protein sequence ID" value="KAK7753857.1"/>
    <property type="molecule type" value="Genomic_DNA"/>
</dbReference>
<proteinExistence type="predicted"/>
<protein>
    <recommendedName>
        <fullName evidence="2">DUF2293 domain-containing protein</fullName>
    </recommendedName>
</protein>
<feature type="region of interest" description="Disordered" evidence="1">
    <location>
        <begin position="301"/>
        <end position="338"/>
    </location>
</feature>
<evidence type="ECO:0000256" key="1">
    <source>
        <dbReference type="SAM" id="MobiDB-lite"/>
    </source>
</evidence>
<gene>
    <name evidence="3" type="ORF">SLS62_004223</name>
</gene>
<dbReference type="PANTHER" id="PTHR38113:SF1">
    <property type="entry name" value="DUF2293 DOMAIN-CONTAINING PROTEIN"/>
    <property type="match status" value="1"/>
</dbReference>
<keyword evidence="4" id="KW-1185">Reference proteome</keyword>
<reference evidence="3 4" key="1">
    <citation type="submission" date="2024-02" db="EMBL/GenBank/DDBJ databases">
        <title>De novo assembly and annotation of 12 fungi associated with fruit tree decline syndrome in Ontario, Canada.</title>
        <authorList>
            <person name="Sulman M."/>
            <person name="Ellouze W."/>
            <person name="Ilyukhin E."/>
        </authorList>
    </citation>
    <scope>NUCLEOTIDE SEQUENCE [LARGE SCALE GENOMIC DNA]</scope>
    <source>
        <strain evidence="3 4">M11/M66-122</strain>
    </source>
</reference>
<dbReference type="InterPro" id="IPR018744">
    <property type="entry name" value="DUF2293"/>
</dbReference>
<dbReference type="Pfam" id="PF10056">
    <property type="entry name" value="DUF2293"/>
    <property type="match status" value="1"/>
</dbReference>
<feature type="region of interest" description="Disordered" evidence="1">
    <location>
        <begin position="565"/>
        <end position="586"/>
    </location>
</feature>
<dbReference type="AlphaFoldDB" id="A0AAN9YTD4"/>
<dbReference type="PANTHER" id="PTHR38113">
    <property type="match status" value="1"/>
</dbReference>
<organism evidence="3 4">
    <name type="scientific">Diatrype stigma</name>
    <dbReference type="NCBI Taxonomy" id="117547"/>
    <lineage>
        <taxon>Eukaryota</taxon>
        <taxon>Fungi</taxon>
        <taxon>Dikarya</taxon>
        <taxon>Ascomycota</taxon>
        <taxon>Pezizomycotina</taxon>
        <taxon>Sordariomycetes</taxon>
        <taxon>Xylariomycetidae</taxon>
        <taxon>Xylariales</taxon>
        <taxon>Diatrypaceae</taxon>
        <taxon>Diatrype</taxon>
    </lineage>
</organism>
<evidence type="ECO:0000259" key="2">
    <source>
        <dbReference type="Pfam" id="PF10056"/>
    </source>
</evidence>
<dbReference type="Proteomes" id="UP001320420">
    <property type="component" value="Unassembled WGS sequence"/>
</dbReference>
<feature type="domain" description="DUF2293" evidence="2">
    <location>
        <begin position="194"/>
        <end position="281"/>
    </location>
</feature>
<feature type="compositionally biased region" description="Acidic residues" evidence="1">
    <location>
        <begin position="301"/>
        <end position="310"/>
    </location>
</feature>